<accession>X6PDZ3</accession>
<gene>
    <name evidence="3" type="ORF">RFI_00651</name>
</gene>
<proteinExistence type="predicted"/>
<name>X6PDZ3_RETFI</name>
<protein>
    <submittedName>
        <fullName evidence="3">Uncharacterized protein</fullName>
    </submittedName>
</protein>
<keyword evidence="2" id="KW-0472">Membrane</keyword>
<evidence type="ECO:0000313" key="3">
    <source>
        <dbReference type="EMBL" id="ETO36411.1"/>
    </source>
</evidence>
<feature type="region of interest" description="Disordered" evidence="1">
    <location>
        <begin position="79"/>
        <end position="111"/>
    </location>
</feature>
<evidence type="ECO:0000256" key="2">
    <source>
        <dbReference type="SAM" id="Phobius"/>
    </source>
</evidence>
<evidence type="ECO:0000256" key="1">
    <source>
        <dbReference type="SAM" id="MobiDB-lite"/>
    </source>
</evidence>
<evidence type="ECO:0000313" key="4">
    <source>
        <dbReference type="Proteomes" id="UP000023152"/>
    </source>
</evidence>
<keyword evidence="2" id="KW-0812">Transmembrane</keyword>
<keyword evidence="2" id="KW-1133">Transmembrane helix</keyword>
<feature type="compositionally biased region" description="Polar residues" evidence="1">
    <location>
        <begin position="87"/>
        <end position="107"/>
    </location>
</feature>
<feature type="non-terminal residue" evidence="3">
    <location>
        <position position="1"/>
    </location>
</feature>
<keyword evidence="4" id="KW-1185">Reference proteome</keyword>
<sequence length="283" mass="32154">LVLLMRAQKTLEKNGQQKTENERSQGLLRMEVPLSKEREDNTNTTGTEERPSNARFPSLPSCNGMQRLNLSLRSLLLAEEDNDEDSSSQCTCDANSGGTSLATVSTDTNHRHARRHWERIVAEPNSSDTSVANAANTSEDDRLALMMRVRKDQALKEAELMNVLLKKVEKFVRNNEHCDMNRFQNRVGNVPTNPAHFSLWVAGKTFLKYCVLQNETLSDITIIIIMLLQLQILTSRNVQERLKLATYLAATCIECAQRRSKVQFWIIVTIIVMALLFEFVNSR</sequence>
<reference evidence="3 4" key="1">
    <citation type="journal article" date="2013" name="Curr. Biol.">
        <title>The Genome of the Foraminiferan Reticulomyxa filosa.</title>
        <authorList>
            <person name="Glockner G."/>
            <person name="Hulsmann N."/>
            <person name="Schleicher M."/>
            <person name="Noegel A.A."/>
            <person name="Eichinger L."/>
            <person name="Gallinger C."/>
            <person name="Pawlowski J."/>
            <person name="Sierra R."/>
            <person name="Euteneuer U."/>
            <person name="Pillet L."/>
            <person name="Moustafa A."/>
            <person name="Platzer M."/>
            <person name="Groth M."/>
            <person name="Szafranski K."/>
            <person name="Schliwa M."/>
        </authorList>
    </citation>
    <scope>NUCLEOTIDE SEQUENCE [LARGE SCALE GENOMIC DNA]</scope>
</reference>
<dbReference type="Proteomes" id="UP000023152">
    <property type="component" value="Unassembled WGS sequence"/>
</dbReference>
<comment type="caution">
    <text evidence="3">The sequence shown here is derived from an EMBL/GenBank/DDBJ whole genome shotgun (WGS) entry which is preliminary data.</text>
</comment>
<feature type="compositionally biased region" description="Basic and acidic residues" evidence="1">
    <location>
        <begin position="34"/>
        <end position="52"/>
    </location>
</feature>
<dbReference type="EMBL" id="ASPP01000691">
    <property type="protein sequence ID" value="ETO36411.1"/>
    <property type="molecule type" value="Genomic_DNA"/>
</dbReference>
<feature type="transmembrane region" description="Helical" evidence="2">
    <location>
        <begin position="262"/>
        <end position="280"/>
    </location>
</feature>
<feature type="region of interest" description="Disordered" evidence="1">
    <location>
        <begin position="9"/>
        <end position="62"/>
    </location>
</feature>
<dbReference type="AlphaFoldDB" id="X6PDZ3"/>
<organism evidence="3 4">
    <name type="scientific">Reticulomyxa filosa</name>
    <dbReference type="NCBI Taxonomy" id="46433"/>
    <lineage>
        <taxon>Eukaryota</taxon>
        <taxon>Sar</taxon>
        <taxon>Rhizaria</taxon>
        <taxon>Retaria</taxon>
        <taxon>Foraminifera</taxon>
        <taxon>Monothalamids</taxon>
        <taxon>Reticulomyxidae</taxon>
        <taxon>Reticulomyxa</taxon>
    </lineage>
</organism>